<protein>
    <recommendedName>
        <fullName evidence="1">3-hydroxyacyl-CoA dehydrogenase NAD binding domain-containing protein</fullName>
    </recommendedName>
</protein>
<dbReference type="Gene3D" id="3.40.50.720">
    <property type="entry name" value="NAD(P)-binding Rossmann-like Domain"/>
    <property type="match status" value="1"/>
</dbReference>
<dbReference type="GO" id="GO:0070403">
    <property type="term" value="F:NAD+ binding"/>
    <property type="evidence" value="ECO:0007669"/>
    <property type="project" value="InterPro"/>
</dbReference>
<dbReference type="GO" id="GO:0016491">
    <property type="term" value="F:oxidoreductase activity"/>
    <property type="evidence" value="ECO:0007669"/>
    <property type="project" value="TreeGrafter"/>
</dbReference>
<feature type="domain" description="3-hydroxyacyl-CoA dehydrogenase NAD binding" evidence="1">
    <location>
        <begin position="7"/>
        <end position="104"/>
    </location>
</feature>
<reference evidence="2" key="1">
    <citation type="submission" date="2018-05" db="EMBL/GenBank/DDBJ databases">
        <authorList>
            <person name="Lanie J.A."/>
            <person name="Ng W.-L."/>
            <person name="Kazmierczak K.M."/>
            <person name="Andrzejewski T.M."/>
            <person name="Davidsen T.M."/>
            <person name="Wayne K.J."/>
            <person name="Tettelin H."/>
            <person name="Glass J.I."/>
            <person name="Rusch D."/>
            <person name="Podicherti R."/>
            <person name="Tsui H.-C.T."/>
            <person name="Winkler M.E."/>
        </authorList>
    </citation>
    <scope>NUCLEOTIDE SEQUENCE</scope>
</reference>
<evidence type="ECO:0000313" key="2">
    <source>
        <dbReference type="EMBL" id="SVD12391.1"/>
    </source>
</evidence>
<dbReference type="Pfam" id="PF02737">
    <property type="entry name" value="3HCDH_N"/>
    <property type="match status" value="1"/>
</dbReference>
<dbReference type="AlphaFoldDB" id="A0A382STZ8"/>
<evidence type="ECO:0000259" key="1">
    <source>
        <dbReference type="Pfam" id="PF02737"/>
    </source>
</evidence>
<name>A0A382STZ8_9ZZZZ</name>
<organism evidence="2">
    <name type="scientific">marine metagenome</name>
    <dbReference type="NCBI Taxonomy" id="408172"/>
    <lineage>
        <taxon>unclassified sequences</taxon>
        <taxon>metagenomes</taxon>
        <taxon>ecological metagenomes</taxon>
    </lineage>
</organism>
<proteinExistence type="predicted"/>
<dbReference type="InterPro" id="IPR006176">
    <property type="entry name" value="3-OHacyl-CoA_DH_NAD-bd"/>
</dbReference>
<sequence length="105" mass="11448">MTSNINSVAVLGAGTMGSGIAALAAEKNCKVLLLDISEEAAAKSRDALLLGHNQALSDVSKKNNIEVGSFDKDFDKIKDFDWICEVVVENIKIKQDIFKKIEEHK</sequence>
<dbReference type="PANTHER" id="PTHR48075">
    <property type="entry name" value="3-HYDROXYACYL-COA DEHYDROGENASE FAMILY PROTEIN"/>
    <property type="match status" value="1"/>
</dbReference>
<gene>
    <name evidence="2" type="ORF">METZ01_LOCUS365245</name>
</gene>
<dbReference type="SUPFAM" id="SSF51735">
    <property type="entry name" value="NAD(P)-binding Rossmann-fold domains"/>
    <property type="match status" value="1"/>
</dbReference>
<feature type="non-terminal residue" evidence="2">
    <location>
        <position position="105"/>
    </location>
</feature>
<dbReference type="InterPro" id="IPR036291">
    <property type="entry name" value="NAD(P)-bd_dom_sf"/>
</dbReference>
<accession>A0A382STZ8</accession>
<dbReference type="EMBL" id="UINC01130972">
    <property type="protein sequence ID" value="SVD12391.1"/>
    <property type="molecule type" value="Genomic_DNA"/>
</dbReference>
<dbReference type="PANTHER" id="PTHR48075:SF7">
    <property type="entry name" value="3-HYDROXYACYL-COA DEHYDROGENASE-RELATED"/>
    <property type="match status" value="1"/>
</dbReference>
<dbReference type="GO" id="GO:0006631">
    <property type="term" value="P:fatty acid metabolic process"/>
    <property type="evidence" value="ECO:0007669"/>
    <property type="project" value="InterPro"/>
</dbReference>